<protein>
    <submittedName>
        <fullName evidence="11 12">Uncharacterized protein LOC108622899</fullName>
    </submittedName>
</protein>
<evidence type="ECO:0000256" key="2">
    <source>
        <dbReference type="ARBA" id="ARBA00022622"/>
    </source>
</evidence>
<dbReference type="InterPro" id="IPR045860">
    <property type="entry name" value="Snake_toxin-like_sf"/>
</dbReference>
<dbReference type="Proteomes" id="UP000694925">
    <property type="component" value="Unplaced"/>
</dbReference>
<name>A0AAJ7W9R5_9HYME</name>
<evidence type="ECO:0000256" key="3">
    <source>
        <dbReference type="ARBA" id="ARBA00022692"/>
    </source>
</evidence>
<evidence type="ECO:0000313" key="11">
    <source>
        <dbReference type="RefSeq" id="XP_026667613.1"/>
    </source>
</evidence>
<dbReference type="GO" id="GO:0098552">
    <property type="term" value="C:side of membrane"/>
    <property type="evidence" value="ECO:0007669"/>
    <property type="project" value="UniProtKB-KW"/>
</dbReference>
<accession>A0AAJ7W9R5</accession>
<evidence type="ECO:0000256" key="8">
    <source>
        <dbReference type="ARBA" id="ARBA00023288"/>
    </source>
</evidence>
<evidence type="ECO:0000256" key="7">
    <source>
        <dbReference type="ARBA" id="ARBA00023180"/>
    </source>
</evidence>
<proteinExistence type="predicted"/>
<evidence type="ECO:0000256" key="6">
    <source>
        <dbReference type="ARBA" id="ARBA00023136"/>
    </source>
</evidence>
<organism evidence="10 11">
    <name type="scientific">Ceratina calcarata</name>
    <dbReference type="NCBI Taxonomy" id="156304"/>
    <lineage>
        <taxon>Eukaryota</taxon>
        <taxon>Metazoa</taxon>
        <taxon>Ecdysozoa</taxon>
        <taxon>Arthropoda</taxon>
        <taxon>Hexapoda</taxon>
        <taxon>Insecta</taxon>
        <taxon>Pterygota</taxon>
        <taxon>Neoptera</taxon>
        <taxon>Endopterygota</taxon>
        <taxon>Hymenoptera</taxon>
        <taxon>Apocrita</taxon>
        <taxon>Aculeata</taxon>
        <taxon>Apoidea</taxon>
        <taxon>Anthophila</taxon>
        <taxon>Apidae</taxon>
        <taxon>Ceratina</taxon>
        <taxon>Zadontomerus</taxon>
    </lineage>
</organism>
<keyword evidence="10" id="KW-1185">Reference proteome</keyword>
<dbReference type="PANTHER" id="PTHR33562">
    <property type="entry name" value="ATILLA, ISOFORM B-RELATED-RELATED"/>
    <property type="match status" value="1"/>
</dbReference>
<dbReference type="SUPFAM" id="SSF57302">
    <property type="entry name" value="Snake toxin-like"/>
    <property type="match status" value="1"/>
</dbReference>
<feature type="chain" id="PRO_5044709575" evidence="9">
    <location>
        <begin position="24"/>
        <end position="139"/>
    </location>
</feature>
<feature type="signal peptide" evidence="9">
    <location>
        <begin position="1"/>
        <end position="23"/>
    </location>
</feature>
<keyword evidence="3" id="KW-0812">Transmembrane</keyword>
<dbReference type="Pfam" id="PF17064">
    <property type="entry name" value="QVR"/>
    <property type="match status" value="1"/>
</dbReference>
<keyword evidence="7" id="KW-0325">Glycoprotein</keyword>
<dbReference type="KEGG" id="ccal:108622899"/>
<dbReference type="PANTHER" id="PTHR33562:SF2">
    <property type="entry name" value="PROTEIN QUIVER"/>
    <property type="match status" value="1"/>
</dbReference>
<keyword evidence="4 9" id="KW-0732">Signal</keyword>
<keyword evidence="6" id="KW-0472">Membrane</keyword>
<dbReference type="AlphaFoldDB" id="A0AAJ7W9R5"/>
<keyword evidence="2" id="KW-0336">GPI-anchor</keyword>
<dbReference type="RefSeq" id="XP_026667613.1">
    <property type="nucleotide sequence ID" value="XM_026811812.1"/>
</dbReference>
<keyword evidence="5" id="KW-1133">Transmembrane helix</keyword>
<evidence type="ECO:0000256" key="1">
    <source>
        <dbReference type="ARBA" id="ARBA00004589"/>
    </source>
</evidence>
<dbReference type="InterPro" id="IPR031424">
    <property type="entry name" value="QVR-like"/>
</dbReference>
<dbReference type="GeneID" id="108622899"/>
<dbReference type="CDD" id="cd00117">
    <property type="entry name" value="TFP"/>
    <property type="match status" value="1"/>
</dbReference>
<gene>
    <name evidence="11 12" type="primary">LOC108622899</name>
</gene>
<keyword evidence="8" id="KW-0449">Lipoprotein</keyword>
<evidence type="ECO:0000313" key="12">
    <source>
        <dbReference type="RefSeq" id="XP_026667614.1"/>
    </source>
</evidence>
<dbReference type="GO" id="GO:0030431">
    <property type="term" value="P:sleep"/>
    <property type="evidence" value="ECO:0007669"/>
    <property type="project" value="InterPro"/>
</dbReference>
<dbReference type="RefSeq" id="XP_026667614.1">
    <property type="nucleotide sequence ID" value="XM_026811813.1"/>
</dbReference>
<evidence type="ECO:0000256" key="5">
    <source>
        <dbReference type="ARBA" id="ARBA00022989"/>
    </source>
</evidence>
<dbReference type="InterPro" id="IPR050975">
    <property type="entry name" value="Sleep_regulator"/>
</dbReference>
<dbReference type="GO" id="GO:0032222">
    <property type="term" value="P:regulation of synaptic transmission, cholinergic"/>
    <property type="evidence" value="ECO:0007669"/>
    <property type="project" value="InterPro"/>
</dbReference>
<evidence type="ECO:0000313" key="10">
    <source>
        <dbReference type="Proteomes" id="UP000694925"/>
    </source>
</evidence>
<sequence length="139" mass="16452">MRIKVNALRVLLLLFVFEKESEAATKCYQCNSKKDKDCTVNMVDARYLKACPSSQPFCRKAVYIYYFMNTRDYFVVRECAKWRNADRECYRGRYVRDSYQFVCECEGAGCNQSTRFSSKITISMYAFCQFIIFLLRNPT</sequence>
<evidence type="ECO:0000256" key="4">
    <source>
        <dbReference type="ARBA" id="ARBA00022729"/>
    </source>
</evidence>
<evidence type="ECO:0000256" key="9">
    <source>
        <dbReference type="SAM" id="SignalP"/>
    </source>
</evidence>
<reference evidence="11 12" key="1">
    <citation type="submission" date="2025-04" db="UniProtKB">
        <authorList>
            <consortium name="RefSeq"/>
        </authorList>
    </citation>
    <scope>IDENTIFICATION</scope>
    <source>
        <tissue evidence="11 12">Whole body</tissue>
    </source>
</reference>
<comment type="subcellular location">
    <subcellularLocation>
        <location evidence="1">Membrane</location>
        <topology evidence="1">Lipid-anchor</topology>
        <topology evidence="1">GPI-anchor</topology>
    </subcellularLocation>
</comment>